<evidence type="ECO:0000313" key="6">
    <source>
        <dbReference type="EMBL" id="KAK6753552.1"/>
    </source>
</evidence>
<dbReference type="Pfam" id="PF00533">
    <property type="entry name" value="BRCT"/>
    <property type="match status" value="1"/>
</dbReference>
<dbReference type="PROSITE" id="PS50172">
    <property type="entry name" value="BRCT"/>
    <property type="match status" value="1"/>
</dbReference>
<dbReference type="Gene3D" id="3.30.70.270">
    <property type="match status" value="1"/>
</dbReference>
<evidence type="ECO:0000313" key="7">
    <source>
        <dbReference type="Proteomes" id="UP001303046"/>
    </source>
</evidence>
<comment type="similarity">
    <text evidence="1">Belongs to the DNA polymerase type-Y family.</text>
</comment>
<accession>A0ABR1DSZ6</accession>
<dbReference type="Pfam" id="PF00817">
    <property type="entry name" value="IMS"/>
    <property type="match status" value="1"/>
</dbReference>
<sequence>MSGTNEGPFSISIAALHCASSNAATYAIAPAFRKRSLEFSSFYEDNVMEPSTSTKKSGTSFEVGDTSVIIISDNESIDSNQSDDLFGNDEDSCDATESRAMVSHGGNIISVNEQQSSLNHVPDADQSNIPFLSLSKKQGTDQHNETLPHKTAQSCNPSSSTSPHLSDRSLKQAVAQQNEALPFETAEGFNSSSSTSTHLSDRGMNQSAEHQNEALPHESAQSCNSSSSTSSPLSKDNSSKRALEKSLMRLEEDTGSRGRTFQNYMQLKKDKLRYQVNVLGRPHLTASKIFEGISIFVNGHTEPTALELRQLIQLHGGEYHCYYEYGTTSFVIASSLATTKVSKTRQNEKFVRPDWIVDSIAAGKLLDVRDYLLLSGPTKGTLTSAFHKKPGNDETRTNLGMNKDQRLLDARDPNFLETYYARSRLHLISTLAQEMKDYVCALRAEDGHSFPGRESLAHLMTDDYEHSFSKTIFHVDLDCFFVSVALRDRPDLVDKPVAITHSKGVGAGFSELACVSYAARHCGLRNGMIVRDAIKRCPQLVCLPYAFDEYRVVAKAIYTIVSRYTLEIKAVSCDEMYIDFTNLLKELRINNAASVAEHLRAEIKRETGCPASVGIGSNTLIARLATRYAKPDGVRYVPSSESDFFIANEKVKNLPGLGYQTYCKLVNVFGNVEKCSDLQMVPQSDLERLLGKKAGDQLYKMCRGENEDREFITTNIRKSVSCDINYGIRFTKKAEISQFLNVVAQELEKKLLNARMATRSVTLKLMIRSPDAPVETPKYLGHGECDAQSKSASLDQATCSAQVIADVALKLFTRLGPLIADVRGIGVQCGRLVVLSDAERKSAKSESINKIFCPHGNKNGEQKMHKAGHKQEIAEERELPAVFISESPTFFGERDMMRVKNEMLRYLRNEPNEDAVDVVTDFLFQLLRDGCHSTLISTCLFMHRQLYATTTVANDPGWLFAMNFIFDSLDEKCCKLYGAPSIRPAILRCKEY</sequence>
<dbReference type="Gene3D" id="6.10.250.1490">
    <property type="match status" value="1"/>
</dbReference>
<comment type="caution">
    <text evidence="6">The sequence shown here is derived from an EMBL/GenBank/DDBJ whole genome shotgun (WGS) entry which is preliminary data.</text>
</comment>
<evidence type="ECO:0000259" key="4">
    <source>
        <dbReference type="PROSITE" id="PS50172"/>
    </source>
</evidence>
<protein>
    <recommendedName>
        <fullName evidence="8">DNA repair protein REV1</fullName>
    </recommendedName>
</protein>
<name>A0ABR1DSZ6_NECAM</name>
<keyword evidence="2" id="KW-0237">DNA synthesis</keyword>
<dbReference type="InterPro" id="IPR036420">
    <property type="entry name" value="BRCT_dom_sf"/>
</dbReference>
<dbReference type="PROSITE" id="PS50173">
    <property type="entry name" value="UMUC"/>
    <property type="match status" value="1"/>
</dbReference>
<dbReference type="Pfam" id="PF21999">
    <property type="entry name" value="IMS_HHH_1"/>
    <property type="match status" value="1"/>
</dbReference>
<gene>
    <name evidence="6" type="primary">Necator_chrV.g17670</name>
    <name evidence="6" type="ORF">RB195_012880</name>
</gene>
<organism evidence="6 7">
    <name type="scientific">Necator americanus</name>
    <name type="common">Human hookworm</name>
    <dbReference type="NCBI Taxonomy" id="51031"/>
    <lineage>
        <taxon>Eukaryota</taxon>
        <taxon>Metazoa</taxon>
        <taxon>Ecdysozoa</taxon>
        <taxon>Nematoda</taxon>
        <taxon>Chromadorea</taxon>
        <taxon>Rhabditida</taxon>
        <taxon>Rhabditina</taxon>
        <taxon>Rhabditomorpha</taxon>
        <taxon>Strongyloidea</taxon>
        <taxon>Ancylostomatidae</taxon>
        <taxon>Bunostominae</taxon>
        <taxon>Necator</taxon>
    </lineage>
</organism>
<evidence type="ECO:0000259" key="5">
    <source>
        <dbReference type="PROSITE" id="PS50173"/>
    </source>
</evidence>
<dbReference type="SUPFAM" id="SSF56672">
    <property type="entry name" value="DNA/RNA polymerases"/>
    <property type="match status" value="1"/>
</dbReference>
<reference evidence="6 7" key="1">
    <citation type="submission" date="2023-08" db="EMBL/GenBank/DDBJ databases">
        <title>A Necator americanus chromosomal reference genome.</title>
        <authorList>
            <person name="Ilik V."/>
            <person name="Petrzelkova K.J."/>
            <person name="Pardy F."/>
            <person name="Fuh T."/>
            <person name="Niatou-Singa F.S."/>
            <person name="Gouil Q."/>
            <person name="Baker L."/>
            <person name="Ritchie M.E."/>
            <person name="Jex A.R."/>
            <person name="Gazzola D."/>
            <person name="Li H."/>
            <person name="Toshio Fujiwara R."/>
            <person name="Zhan B."/>
            <person name="Aroian R.V."/>
            <person name="Pafco B."/>
            <person name="Schwarz E.M."/>
        </authorList>
    </citation>
    <scope>NUCLEOTIDE SEQUENCE [LARGE SCALE GENOMIC DNA]</scope>
    <source>
        <strain evidence="6 7">Aroian</strain>
        <tissue evidence="6">Whole animal</tissue>
    </source>
</reference>
<dbReference type="InterPro" id="IPR001126">
    <property type="entry name" value="UmuC"/>
</dbReference>
<dbReference type="InterPro" id="IPR017961">
    <property type="entry name" value="DNA_pol_Y-fam_little_finger"/>
</dbReference>
<dbReference type="SUPFAM" id="SSF100879">
    <property type="entry name" value="Lesion bypass DNA polymerase (Y-family), little finger domain"/>
    <property type="match status" value="1"/>
</dbReference>
<evidence type="ECO:0008006" key="8">
    <source>
        <dbReference type="Google" id="ProtNLM"/>
    </source>
</evidence>
<proteinExistence type="inferred from homology"/>
<dbReference type="InterPro" id="IPR001357">
    <property type="entry name" value="BRCT_dom"/>
</dbReference>
<dbReference type="Pfam" id="PF11799">
    <property type="entry name" value="IMS_C"/>
    <property type="match status" value="1"/>
</dbReference>
<dbReference type="InterPro" id="IPR043128">
    <property type="entry name" value="Rev_trsase/Diguanyl_cyclase"/>
</dbReference>
<dbReference type="PANTHER" id="PTHR45990:SF1">
    <property type="entry name" value="DNA REPAIR PROTEIN REV1"/>
    <property type="match status" value="1"/>
</dbReference>
<evidence type="ECO:0000256" key="2">
    <source>
        <dbReference type="ARBA" id="ARBA00022634"/>
    </source>
</evidence>
<dbReference type="InterPro" id="IPR053848">
    <property type="entry name" value="IMS_HHH_1"/>
</dbReference>
<dbReference type="PANTHER" id="PTHR45990">
    <property type="entry name" value="DNA REPAIR PROTEIN REV1"/>
    <property type="match status" value="1"/>
</dbReference>
<dbReference type="Gene3D" id="3.40.50.10190">
    <property type="entry name" value="BRCT domain"/>
    <property type="match status" value="1"/>
</dbReference>
<feature type="domain" description="BRCT" evidence="4">
    <location>
        <begin position="285"/>
        <end position="373"/>
    </location>
</feature>
<feature type="compositionally biased region" description="Low complexity" evidence="3">
    <location>
        <begin position="219"/>
        <end position="236"/>
    </location>
</feature>
<dbReference type="Gene3D" id="3.30.1490.100">
    <property type="entry name" value="DNA polymerase, Y-family, little finger domain"/>
    <property type="match status" value="1"/>
</dbReference>
<dbReference type="SMART" id="SM00292">
    <property type="entry name" value="BRCT"/>
    <property type="match status" value="1"/>
</dbReference>
<evidence type="ECO:0000256" key="3">
    <source>
        <dbReference type="SAM" id="MobiDB-lite"/>
    </source>
</evidence>
<dbReference type="SUPFAM" id="SSF52113">
    <property type="entry name" value="BRCT domain"/>
    <property type="match status" value="1"/>
</dbReference>
<dbReference type="InterPro" id="IPR043502">
    <property type="entry name" value="DNA/RNA_pol_sf"/>
</dbReference>
<feature type="domain" description="UmuC" evidence="5">
    <location>
        <begin position="472"/>
        <end position="658"/>
    </location>
</feature>
<dbReference type="Gene3D" id="1.10.150.20">
    <property type="entry name" value="5' to 3' exonuclease, C-terminal subdomain"/>
    <property type="match status" value="1"/>
</dbReference>
<dbReference type="CDD" id="cd17719">
    <property type="entry name" value="BRCT_Rev1"/>
    <property type="match status" value="1"/>
</dbReference>
<dbReference type="Gene3D" id="3.40.1170.60">
    <property type="match status" value="1"/>
</dbReference>
<dbReference type="EMBL" id="JAVFWL010000005">
    <property type="protein sequence ID" value="KAK6753552.1"/>
    <property type="molecule type" value="Genomic_DNA"/>
</dbReference>
<dbReference type="Proteomes" id="UP001303046">
    <property type="component" value="Unassembled WGS sequence"/>
</dbReference>
<dbReference type="InterPro" id="IPR036775">
    <property type="entry name" value="DNA_pol_Y-fam_lit_finger_sf"/>
</dbReference>
<evidence type="ECO:0000256" key="1">
    <source>
        <dbReference type="ARBA" id="ARBA00010945"/>
    </source>
</evidence>
<feature type="compositionally biased region" description="Polar residues" evidence="3">
    <location>
        <begin position="151"/>
        <end position="164"/>
    </location>
</feature>
<keyword evidence="7" id="KW-1185">Reference proteome</keyword>
<dbReference type="CDD" id="cd01701">
    <property type="entry name" value="PolY_Rev1"/>
    <property type="match status" value="1"/>
</dbReference>
<feature type="compositionally biased region" description="Basic and acidic residues" evidence="3">
    <location>
        <begin position="138"/>
        <end position="148"/>
    </location>
</feature>
<feature type="region of interest" description="Disordered" evidence="3">
    <location>
        <begin position="138"/>
        <end position="242"/>
    </location>
</feature>